<evidence type="ECO:0000259" key="2">
    <source>
        <dbReference type="Pfam" id="PF22828"/>
    </source>
</evidence>
<sequence>MDYEMKAFNVSVLAVALLGLAGVAQADTASGQSYTGAIVVGGAQGNSTNHPGEAGAPAVGVSAFYNGTKVAFSGLKGMVAADTHGVTTITTAMMPPSHATLGNFDFKQVSTQQVYFGEWSQNGTNNDPTRVVYYSGDTTGRVLPTTNVSYAVQGISNYSGGNLLSGDLTASFGAAAPTLTGNLANGALKVQLAANIDKSTAAFSGAALALNPTNNAQLSKGTTQGSFFGAGAAASLAGIAKFENRNYDTAFGGVKK</sequence>
<dbReference type="InterPro" id="IPR054536">
    <property type="entry name" value="HphA_C"/>
</dbReference>
<gene>
    <name evidence="4" type="ordered locus">PputGB1_1524</name>
</gene>
<evidence type="ECO:0000259" key="3">
    <source>
        <dbReference type="Pfam" id="PF22829"/>
    </source>
</evidence>
<dbReference type="eggNOG" id="ENOG5031946">
    <property type="taxonomic scope" value="Bacteria"/>
</dbReference>
<dbReference type="Proteomes" id="UP000002157">
    <property type="component" value="Chromosome"/>
</dbReference>
<feature type="chain" id="PRO_5002751304" description="Transferrin-binding protein B C-lobe/N-lobe beta barrel domain-containing protein" evidence="1">
    <location>
        <begin position="27"/>
        <end position="256"/>
    </location>
</feature>
<dbReference type="EMBL" id="CP000926">
    <property type="protein sequence ID" value="ABY97429.1"/>
    <property type="molecule type" value="Genomic_DNA"/>
</dbReference>
<dbReference type="HOGENOM" id="CLU_082400_0_0_6"/>
<dbReference type="Pfam" id="PF22828">
    <property type="entry name" value="HphA_N"/>
    <property type="match status" value="1"/>
</dbReference>
<dbReference type="InterPro" id="IPR054535">
    <property type="entry name" value="HphA_N"/>
</dbReference>
<evidence type="ECO:0000313" key="5">
    <source>
        <dbReference type="Proteomes" id="UP000002157"/>
    </source>
</evidence>
<dbReference type="NCBIfam" id="NF041636">
    <property type="entry name" value="slam_lipo"/>
    <property type="match status" value="1"/>
</dbReference>
<feature type="signal peptide" evidence="1">
    <location>
        <begin position="1"/>
        <end position="26"/>
    </location>
</feature>
<name>B0KF89_PSEPG</name>
<organism evidence="4 5">
    <name type="scientific">Pseudomonas putida (strain GB-1)</name>
    <dbReference type="NCBI Taxonomy" id="76869"/>
    <lineage>
        <taxon>Bacteria</taxon>
        <taxon>Pseudomonadati</taxon>
        <taxon>Pseudomonadota</taxon>
        <taxon>Gammaproteobacteria</taxon>
        <taxon>Pseudomonadales</taxon>
        <taxon>Pseudomonadaceae</taxon>
        <taxon>Pseudomonas</taxon>
    </lineage>
</organism>
<feature type="domain" description="HphA N-terminal heme-binding" evidence="2">
    <location>
        <begin position="24"/>
        <end position="130"/>
    </location>
</feature>
<dbReference type="InterPro" id="IPR011250">
    <property type="entry name" value="OMP/PagP_B-barrel"/>
</dbReference>
<dbReference type="AlphaFoldDB" id="B0KF89"/>
<dbReference type="InterPro" id="IPR054843">
    <property type="entry name" value="Slam_hemophilin_C"/>
</dbReference>
<protein>
    <recommendedName>
        <fullName evidence="6">Transferrin-binding protein B C-lobe/N-lobe beta barrel domain-containing protein</fullName>
    </recommendedName>
</protein>
<accession>B0KF89</accession>
<dbReference type="Gene3D" id="2.40.160.90">
    <property type="match status" value="1"/>
</dbReference>
<evidence type="ECO:0000313" key="4">
    <source>
        <dbReference type="EMBL" id="ABY97429.1"/>
    </source>
</evidence>
<dbReference type="KEGG" id="ppg:PputGB1_1524"/>
<dbReference type="SUPFAM" id="SSF56925">
    <property type="entry name" value="OMPA-like"/>
    <property type="match status" value="1"/>
</dbReference>
<feature type="domain" description="HphA C-terminal" evidence="3">
    <location>
        <begin position="146"/>
        <end position="255"/>
    </location>
</feature>
<evidence type="ECO:0000256" key="1">
    <source>
        <dbReference type="SAM" id="SignalP"/>
    </source>
</evidence>
<reference evidence="4 5" key="1">
    <citation type="submission" date="2008-01" db="EMBL/GenBank/DDBJ databases">
        <title>Complete sequence of Pseudomonas putida GB-1.</title>
        <authorList>
            <consortium name="US DOE Joint Genome Institute"/>
            <person name="Copeland A."/>
            <person name="Lucas S."/>
            <person name="Lapidus A."/>
            <person name="Barry K."/>
            <person name="Glavina del Rio T."/>
            <person name="Dalin E."/>
            <person name="Tice H."/>
            <person name="Pitluck S."/>
            <person name="Bruce D."/>
            <person name="Goodwin L."/>
            <person name="Chertkov O."/>
            <person name="Brettin T."/>
            <person name="Detter J.C."/>
            <person name="Han C."/>
            <person name="Kuske C.R."/>
            <person name="Schmutz J."/>
            <person name="Larimer F."/>
            <person name="Land M."/>
            <person name="Hauser L."/>
            <person name="Kyrpides N."/>
            <person name="Kim E."/>
            <person name="McCarthy J.K."/>
            <person name="Richardson P."/>
        </authorList>
    </citation>
    <scope>NUCLEOTIDE SEQUENCE [LARGE SCALE GENOMIC DNA]</scope>
    <source>
        <strain evidence="4 5">GB-1</strain>
    </source>
</reference>
<keyword evidence="1" id="KW-0732">Signal</keyword>
<dbReference type="Pfam" id="PF22829">
    <property type="entry name" value="HphA_C"/>
    <property type="match status" value="1"/>
</dbReference>
<proteinExistence type="predicted"/>
<evidence type="ECO:0008006" key="6">
    <source>
        <dbReference type="Google" id="ProtNLM"/>
    </source>
</evidence>